<evidence type="ECO:0000256" key="1">
    <source>
        <dbReference type="ARBA" id="ARBA00023002"/>
    </source>
</evidence>
<reference evidence="4" key="1">
    <citation type="journal article" date="2023" name="bioRxiv">
        <title>Complete genome of the Medicago anthracnose fungus, Colletotrichum destructivum, reveals a mini-chromosome-like region within a core chromosome.</title>
        <authorList>
            <person name="Lapalu N."/>
            <person name="Simon A."/>
            <person name="Lu A."/>
            <person name="Plaumann P.-L."/>
            <person name="Amselem J."/>
            <person name="Pigne S."/>
            <person name="Auger A."/>
            <person name="Koch C."/>
            <person name="Dallery J.-F."/>
            <person name="O'Connell R.J."/>
        </authorList>
    </citation>
    <scope>NUCLEOTIDE SEQUENCE [LARGE SCALE GENOMIC DNA]</scope>
    <source>
        <strain evidence="4">CBS 520.97</strain>
    </source>
</reference>
<dbReference type="PANTHER" id="PTHR43539">
    <property type="entry name" value="FLAVIN-BINDING MONOOXYGENASE-LIKE PROTEIN (AFU_ORTHOLOGUE AFUA_4G09220)"/>
    <property type="match status" value="1"/>
</dbReference>
<evidence type="ECO:0000259" key="2">
    <source>
        <dbReference type="Pfam" id="PF07992"/>
    </source>
</evidence>
<dbReference type="InterPro" id="IPR023753">
    <property type="entry name" value="FAD/NAD-binding_dom"/>
</dbReference>
<dbReference type="GeneID" id="87943585"/>
<dbReference type="RefSeq" id="XP_062779292.1">
    <property type="nucleotide sequence ID" value="XM_062923241.1"/>
</dbReference>
<proteinExistence type="predicted"/>
<organism evidence="3 4">
    <name type="scientific">Colletotrichum destructivum</name>
    <dbReference type="NCBI Taxonomy" id="34406"/>
    <lineage>
        <taxon>Eukaryota</taxon>
        <taxon>Fungi</taxon>
        <taxon>Dikarya</taxon>
        <taxon>Ascomycota</taxon>
        <taxon>Pezizomycotina</taxon>
        <taxon>Sordariomycetes</taxon>
        <taxon>Hypocreomycetidae</taxon>
        <taxon>Glomerellales</taxon>
        <taxon>Glomerellaceae</taxon>
        <taxon>Colletotrichum</taxon>
        <taxon>Colletotrichum destructivum species complex</taxon>
    </lineage>
</organism>
<dbReference type="InterPro" id="IPR036188">
    <property type="entry name" value="FAD/NAD-bd_sf"/>
</dbReference>
<accession>A0AAX4IF41</accession>
<dbReference type="InterPro" id="IPR050982">
    <property type="entry name" value="Auxin_biosynth/cation_transpt"/>
</dbReference>
<keyword evidence="1" id="KW-0560">Oxidoreductase</keyword>
<dbReference type="Pfam" id="PF07992">
    <property type="entry name" value="Pyr_redox_2"/>
    <property type="match status" value="1"/>
</dbReference>
<dbReference type="GO" id="GO:0004497">
    <property type="term" value="F:monooxygenase activity"/>
    <property type="evidence" value="ECO:0007669"/>
    <property type="project" value="TreeGrafter"/>
</dbReference>
<sequence>MELPDYPPKVDIKTQIYEPLPKTAKALSSWETLDASEIGSNLVAGLSTALQHGNRLDVEAFFAIRSAHWRDTLALTAHLRTFSGREKISSALLELCIQRGGAGGFEFHGGQVVAANEDLKWLDCSFSFSTKSPRALCKGKLMLVPSVRASGDCDWKIWSMTTWLAEWEDHPENEALLRLASAPITEDDDGTISTDVLVIGGGNAGILLAGRLKALDVDYVVVDRNEKVGDNWLQRYDCMRFHVYKSFCETPYIPYPHSSNDGLTRDQLGAQIQAFAREFDLERRVLHCTTVTATAFDSTTRTWSVELRTGERRRRLSCRCLVLATGAGFSGAAPLPDLPGRELFRGTSMHSVEFRNAKEIVAKGAKVSLFFQVFRVLRTCLLIYSPPRKSAVIIGSANTAFDVMVDCHDAGLQTTMVQRSETYVVPMTYFAHPLGLGAYDILPTEDADALINGGPLAIGGSLLGLVHATQAQEEPDRYDEVRKAGLRVRDSLTGGDLLVNLLDRCGGHFVDMGKGIDLITTKKVGIRSGVVPKAYIPEGLLLSDGSKLETDAVIWCTGFGHVDGRKSLPDVLGDGAEAIAGRLEPTWGIDAEGETRGLWKRHPGVDNLWIFSGGTAQHRWFSKVIAQQVKGVLEGILPDAYRRTPEPDAARDWGHGGTWANL</sequence>
<protein>
    <submittedName>
        <fullName evidence="3">FAD/NAD(P)-binding domain, FAD/NAD(P)-binding domain superfamily</fullName>
    </submittedName>
</protein>
<dbReference type="SUPFAM" id="SSF51905">
    <property type="entry name" value="FAD/NAD(P)-binding domain"/>
    <property type="match status" value="1"/>
</dbReference>
<feature type="domain" description="FAD/NAD(P)-binding" evidence="2">
    <location>
        <begin position="195"/>
        <end position="424"/>
    </location>
</feature>
<dbReference type="AlphaFoldDB" id="A0AAX4IF41"/>
<dbReference type="EMBL" id="CP137308">
    <property type="protein sequence ID" value="WQF82068.1"/>
    <property type="molecule type" value="Genomic_DNA"/>
</dbReference>
<dbReference type="KEGG" id="cdet:87943585"/>
<gene>
    <name evidence="3" type="ORF">CDEST_07082</name>
</gene>
<dbReference type="PANTHER" id="PTHR43539:SF68">
    <property type="entry name" value="FLAVIN-BINDING MONOOXYGENASE-LIKE PROTEIN (AFU_ORTHOLOGUE AFUA_4G09220)"/>
    <property type="match status" value="1"/>
</dbReference>
<evidence type="ECO:0000313" key="3">
    <source>
        <dbReference type="EMBL" id="WQF82068.1"/>
    </source>
</evidence>
<dbReference type="Gene3D" id="3.50.50.60">
    <property type="entry name" value="FAD/NAD(P)-binding domain"/>
    <property type="match status" value="1"/>
</dbReference>
<dbReference type="GO" id="GO:0050660">
    <property type="term" value="F:flavin adenine dinucleotide binding"/>
    <property type="evidence" value="ECO:0007669"/>
    <property type="project" value="TreeGrafter"/>
</dbReference>
<name>A0AAX4IF41_9PEZI</name>
<dbReference type="Proteomes" id="UP001322277">
    <property type="component" value="Chromosome 4"/>
</dbReference>
<keyword evidence="4" id="KW-1185">Reference proteome</keyword>
<evidence type="ECO:0000313" key="4">
    <source>
        <dbReference type="Proteomes" id="UP001322277"/>
    </source>
</evidence>